<dbReference type="Gene3D" id="2.40.40.20">
    <property type="match status" value="1"/>
</dbReference>
<dbReference type="Pfam" id="PF04983">
    <property type="entry name" value="RNA_pol_Rpb1_3"/>
    <property type="match status" value="1"/>
</dbReference>
<evidence type="ECO:0000256" key="8">
    <source>
        <dbReference type="ARBA" id="ARBA00048552"/>
    </source>
</evidence>
<dbReference type="GO" id="GO:0003899">
    <property type="term" value="F:DNA-directed RNA polymerase activity"/>
    <property type="evidence" value="ECO:0007669"/>
    <property type="project" value="UniProtKB-UniRule"/>
</dbReference>
<reference evidence="13" key="2">
    <citation type="submission" date="2019-04" db="EMBL/GenBank/DDBJ databases">
        <authorList>
            <person name="Pasella M."/>
        </authorList>
    </citation>
    <scope>NUCLEOTIDE SEQUENCE</scope>
    <source>
        <strain evidence="13">PD2951</strain>
    </source>
</reference>
<evidence type="ECO:0000256" key="10">
    <source>
        <dbReference type="RuleBase" id="RU004279"/>
    </source>
</evidence>
<dbReference type="SUPFAM" id="SSF64484">
    <property type="entry name" value="beta and beta-prime subunits of DNA dependent RNA-polymerase"/>
    <property type="match status" value="1"/>
</dbReference>
<evidence type="ECO:0000256" key="6">
    <source>
        <dbReference type="ARBA" id="ARBA00022842"/>
    </source>
</evidence>
<keyword evidence="3 9" id="KW-0808">Transferase</keyword>
<feature type="binding site" evidence="9">
    <location>
        <position position="476"/>
    </location>
    <ligand>
        <name>Mg(2+)</name>
        <dbReference type="ChEBI" id="CHEBI:18420"/>
    </ligand>
</feature>
<dbReference type="Pfam" id="PF00623">
    <property type="entry name" value="RNA_pol_Rpb1_2"/>
    <property type="match status" value="1"/>
</dbReference>
<feature type="binding site" evidence="9">
    <location>
        <position position="88"/>
    </location>
    <ligand>
        <name>Zn(2+)</name>
        <dbReference type="ChEBI" id="CHEBI:29105"/>
    </ligand>
</feature>
<comment type="cofactor">
    <cofactor evidence="9">
        <name>Zn(2+)</name>
        <dbReference type="ChEBI" id="CHEBI:29105"/>
    </cofactor>
    <text evidence="9">Binds 1 Zn(2+) ion per subunit.</text>
</comment>
<dbReference type="InterPro" id="IPR012755">
    <property type="entry name" value="DNA-dir_RpoC1_gamma"/>
</dbReference>
<name>A0A4D6X1E6_9FLOR</name>
<dbReference type="AlphaFoldDB" id="A0A4D6X1E6"/>
<dbReference type="SMART" id="SM00663">
    <property type="entry name" value="RPOLA_N"/>
    <property type="match status" value="1"/>
</dbReference>
<reference evidence="13" key="1">
    <citation type="journal article" date="2019" name="Mol. Phylogenet. Evol.">
        <title>Morphological evolution and classification of the red algal order Ceramiales inferred using plastid phylogenomics.</title>
        <authorList>
            <person name="Diaz-Tapia P."/>
            <person name="Pasella M.M."/>
            <person name="Verbruggen H."/>
            <person name="Maggs C.A."/>
        </authorList>
    </citation>
    <scope>NUCLEOTIDE SEQUENCE</scope>
    <source>
        <strain evidence="13">PD2951</strain>
    </source>
</reference>
<keyword evidence="7 9" id="KW-0804">Transcription</keyword>
<dbReference type="Gene3D" id="4.10.860.120">
    <property type="entry name" value="RNA polymerase II, clamp domain"/>
    <property type="match status" value="1"/>
</dbReference>
<dbReference type="InterPro" id="IPR007066">
    <property type="entry name" value="RNA_pol_Rpb1_3"/>
</dbReference>
<keyword evidence="13" id="KW-0934">Plastid</keyword>
<accession>A0A4D6X1E6</accession>
<feature type="binding site" evidence="9">
    <location>
        <position position="472"/>
    </location>
    <ligand>
        <name>Mg(2+)</name>
        <dbReference type="ChEBI" id="CHEBI:18420"/>
    </ligand>
</feature>
<feature type="binding site" evidence="9">
    <location>
        <position position="72"/>
    </location>
    <ligand>
        <name>Zn(2+)</name>
        <dbReference type="ChEBI" id="CHEBI:29105"/>
    </ligand>
</feature>
<evidence type="ECO:0000256" key="2">
    <source>
        <dbReference type="ARBA" id="ARBA00022478"/>
    </source>
</evidence>
<dbReference type="InterPro" id="IPR000722">
    <property type="entry name" value="RNA_pol_asu"/>
</dbReference>
<keyword evidence="4 9" id="KW-0548">Nucleotidyltransferase</keyword>
<dbReference type="NCBIfam" id="TIGR02387">
    <property type="entry name" value="rpoC1_cyan"/>
    <property type="match status" value="1"/>
</dbReference>
<feature type="domain" description="RNA polymerase N-terminal" evidence="12">
    <location>
        <begin position="247"/>
        <end position="526"/>
    </location>
</feature>
<dbReference type="Pfam" id="PF04997">
    <property type="entry name" value="RNA_pol_Rpb1_1"/>
    <property type="match status" value="1"/>
</dbReference>
<evidence type="ECO:0000256" key="11">
    <source>
        <dbReference type="SAM" id="Phobius"/>
    </source>
</evidence>
<keyword evidence="2 9" id="KW-0240">DNA-directed RNA polymerase</keyword>
<dbReference type="GO" id="GO:0008270">
    <property type="term" value="F:zinc ion binding"/>
    <property type="evidence" value="ECO:0007669"/>
    <property type="project" value="UniProtKB-UniRule"/>
</dbReference>
<dbReference type="GO" id="GO:0000428">
    <property type="term" value="C:DNA-directed RNA polymerase complex"/>
    <property type="evidence" value="ECO:0007669"/>
    <property type="project" value="UniProtKB-KW"/>
</dbReference>
<feature type="transmembrane region" description="Helical" evidence="11">
    <location>
        <begin position="235"/>
        <end position="257"/>
    </location>
</feature>
<dbReference type="PANTHER" id="PTHR19376:SF54">
    <property type="entry name" value="DNA-DIRECTED RNA POLYMERASE SUBUNIT BETA"/>
    <property type="match status" value="1"/>
</dbReference>
<feature type="binding site" evidence="9">
    <location>
        <position position="85"/>
    </location>
    <ligand>
        <name>Zn(2+)</name>
        <dbReference type="ChEBI" id="CHEBI:29105"/>
    </ligand>
</feature>
<dbReference type="InterPro" id="IPR045867">
    <property type="entry name" value="DNA-dir_RpoC_beta_prime"/>
</dbReference>
<evidence type="ECO:0000256" key="5">
    <source>
        <dbReference type="ARBA" id="ARBA00022723"/>
    </source>
</evidence>
<dbReference type="InterPro" id="IPR042102">
    <property type="entry name" value="RNA_pol_Rpb1_3_sf"/>
</dbReference>
<comment type="catalytic activity">
    <reaction evidence="8 9 10">
        <text>RNA(n) + a ribonucleoside 5'-triphosphate = RNA(n+1) + diphosphate</text>
        <dbReference type="Rhea" id="RHEA:21248"/>
        <dbReference type="Rhea" id="RHEA-COMP:14527"/>
        <dbReference type="Rhea" id="RHEA-COMP:17342"/>
        <dbReference type="ChEBI" id="CHEBI:33019"/>
        <dbReference type="ChEBI" id="CHEBI:61557"/>
        <dbReference type="ChEBI" id="CHEBI:140395"/>
        <dbReference type="EC" id="2.7.7.6"/>
    </reaction>
</comment>
<feature type="binding site" evidence="9">
    <location>
        <position position="474"/>
    </location>
    <ligand>
        <name>Mg(2+)</name>
        <dbReference type="ChEBI" id="CHEBI:18420"/>
    </ligand>
</feature>
<dbReference type="HAMAP" id="MF_01323">
    <property type="entry name" value="RNApol_bact_RpoC1"/>
    <property type="match status" value="1"/>
</dbReference>
<gene>
    <name evidence="9 13" type="primary">rpoC1</name>
</gene>
<dbReference type="Gene3D" id="1.10.40.90">
    <property type="match status" value="1"/>
</dbReference>
<proteinExistence type="inferred from homology"/>
<dbReference type="Gene3D" id="1.10.274.100">
    <property type="entry name" value="RNA polymerase Rpb1, domain 3"/>
    <property type="match status" value="1"/>
</dbReference>
<dbReference type="InterPro" id="IPR007080">
    <property type="entry name" value="RNA_pol_Rpb1_1"/>
</dbReference>
<keyword evidence="6 9" id="KW-0460">Magnesium</keyword>
<sequence>MSKLEYHFDYVKISLASPDKIRSWGERTLPNGQIVGEVTKPETINYRTLKPEMDGLFCERIFGPVKDWECHCGKYKRFRYNGIVCERCGVEITESKVRRHRMAYIELAAPVTHVWYLKGSTSYIALALDLTVKEVEKIVYFHSYVVINPGQYDKLNYKQLLEGHEWRSLEDKLYSHTSNLLGIEVSIGAEAIYRLLNDINLKETVESLREEALNPPKLLKTPSPKFNKKMKRLRLLENFIATGAHPAWMVLFVIPVIPPDLRPMVQLDGGRFATADLNEFYRRIINRNNRLSRLKAILAPEIIVRNEKRMLQEAVDALMDNGRRGRTVVGANNRPLKSLSDIIEGKQGRFRQNLLGKRVDYSGRSVIVVGPNLKLHQCGLPKEMALELFQPFVINRLIIQGLVNNIKAAKKLIQKNDLIVWTVLEEVIHGHPVLLNRAPTLHRLGIQAFEPILVEGRAIKLHPLVCPAFNADFDGDQMAVHIPLSLEAQSEARLLMLAPHNFLSPATGNPIIMPSQDMVLGCYYLTTNNPASFQGMNHYFSDFEDVLMAYQDGKIDLHSFIWVRFNGILDNSDNRVSNNFSDEYYSIDENHKWLVDSNEIIKVDKNNQPATRYIRTTPGRILFNRVIHESLTS</sequence>
<dbReference type="InterPro" id="IPR034678">
    <property type="entry name" value="RNApol_RpoC1"/>
</dbReference>
<comment type="similarity">
    <text evidence="9">Belongs to the RNA polymerase beta' chain family. RpoC1 subfamily.</text>
</comment>
<evidence type="ECO:0000313" key="13">
    <source>
        <dbReference type="EMBL" id="QCI08460.1"/>
    </source>
</evidence>
<dbReference type="InterPro" id="IPR006592">
    <property type="entry name" value="RNA_pol_N"/>
</dbReference>
<keyword evidence="9" id="KW-0862">Zinc</keyword>
<evidence type="ECO:0000256" key="4">
    <source>
        <dbReference type="ARBA" id="ARBA00022695"/>
    </source>
</evidence>
<evidence type="ECO:0000256" key="9">
    <source>
        <dbReference type="HAMAP-Rule" id="MF_01323"/>
    </source>
</evidence>
<dbReference type="GO" id="GO:0003677">
    <property type="term" value="F:DNA binding"/>
    <property type="evidence" value="ECO:0007669"/>
    <property type="project" value="UniProtKB-UniRule"/>
</dbReference>
<keyword evidence="11" id="KW-0472">Membrane</keyword>
<dbReference type="PANTHER" id="PTHR19376">
    <property type="entry name" value="DNA-DIRECTED RNA POLYMERASE"/>
    <property type="match status" value="1"/>
</dbReference>
<evidence type="ECO:0000256" key="3">
    <source>
        <dbReference type="ARBA" id="ARBA00022679"/>
    </source>
</evidence>
<comment type="function">
    <text evidence="1 9 10">DNA-dependent RNA polymerase catalyzes the transcription of DNA into RNA using the four ribonucleoside triphosphates as substrates.</text>
</comment>
<dbReference type="EMBL" id="MK814735">
    <property type="protein sequence ID" value="QCI08460.1"/>
    <property type="molecule type" value="Genomic_DNA"/>
</dbReference>
<comment type="cofactor">
    <cofactor evidence="9">
        <name>Mg(2+)</name>
        <dbReference type="ChEBI" id="CHEBI:18420"/>
    </cofactor>
    <text evidence="9">Binds 1 Mg(2+) ion per subunit.</text>
</comment>
<keyword evidence="11" id="KW-0812">Transmembrane</keyword>
<organism evidence="13">
    <name type="scientific">Spermothamnion repens</name>
    <dbReference type="NCBI Taxonomy" id="31383"/>
    <lineage>
        <taxon>Eukaryota</taxon>
        <taxon>Rhodophyta</taxon>
        <taxon>Florideophyceae</taxon>
        <taxon>Rhodymeniophycidae</taxon>
        <taxon>Ceramiales</taxon>
        <taxon>Ceramiaceae</taxon>
        <taxon>Spermothamnion</taxon>
    </lineage>
</organism>
<dbReference type="GO" id="GO:0000287">
    <property type="term" value="F:magnesium ion binding"/>
    <property type="evidence" value="ECO:0007669"/>
    <property type="project" value="UniProtKB-UniRule"/>
</dbReference>
<geneLocation type="plastid" evidence="13"/>
<feature type="binding site" evidence="9">
    <location>
        <position position="70"/>
    </location>
    <ligand>
        <name>Zn(2+)</name>
        <dbReference type="ChEBI" id="CHEBI:29105"/>
    </ligand>
</feature>
<keyword evidence="11" id="KW-1133">Transmembrane helix</keyword>
<dbReference type="InterPro" id="IPR044893">
    <property type="entry name" value="RNA_pol_Rpb1_clamp_domain"/>
</dbReference>
<evidence type="ECO:0000256" key="7">
    <source>
        <dbReference type="ARBA" id="ARBA00023163"/>
    </source>
</evidence>
<dbReference type="EC" id="2.7.7.6" evidence="9"/>
<keyword evidence="5 9" id="KW-0479">Metal-binding</keyword>
<evidence type="ECO:0000259" key="12">
    <source>
        <dbReference type="SMART" id="SM00663"/>
    </source>
</evidence>
<evidence type="ECO:0000256" key="1">
    <source>
        <dbReference type="ARBA" id="ARBA00004026"/>
    </source>
</evidence>
<dbReference type="GO" id="GO:0006351">
    <property type="term" value="P:DNA-templated transcription"/>
    <property type="evidence" value="ECO:0007669"/>
    <property type="project" value="UniProtKB-UniRule"/>
</dbReference>
<protein>
    <recommendedName>
        <fullName evidence="9">DNA-directed RNA polymerase subunit gamma</fullName>
        <shortName evidence="9">RNAP subunit gamma</shortName>
        <ecNumber evidence="9">2.7.7.6</ecNumber>
    </recommendedName>
    <alternativeName>
        <fullName evidence="9">RNA polymerase subunit gamma</fullName>
    </alternativeName>
    <alternativeName>
        <fullName evidence="9">Transcriptase subunit gamma</fullName>
    </alternativeName>
</protein>